<feature type="compositionally biased region" description="Low complexity" evidence="1">
    <location>
        <begin position="1444"/>
        <end position="1470"/>
    </location>
</feature>
<feature type="compositionally biased region" description="Basic and acidic residues" evidence="1">
    <location>
        <begin position="1127"/>
        <end position="1136"/>
    </location>
</feature>
<feature type="compositionally biased region" description="Polar residues" evidence="1">
    <location>
        <begin position="1217"/>
        <end position="1228"/>
    </location>
</feature>
<comment type="caution">
    <text evidence="2">The sequence shown here is derived from an EMBL/GenBank/DDBJ whole genome shotgun (WGS) entry which is preliminary data.</text>
</comment>
<keyword evidence="3" id="KW-1185">Reference proteome</keyword>
<feature type="compositionally biased region" description="Acidic residues" evidence="1">
    <location>
        <begin position="719"/>
        <end position="739"/>
    </location>
</feature>
<feature type="region of interest" description="Disordered" evidence="1">
    <location>
        <begin position="135"/>
        <end position="400"/>
    </location>
</feature>
<feature type="region of interest" description="Disordered" evidence="1">
    <location>
        <begin position="495"/>
        <end position="751"/>
    </location>
</feature>
<feature type="compositionally biased region" description="Low complexity" evidence="1">
    <location>
        <begin position="152"/>
        <end position="168"/>
    </location>
</feature>
<feature type="compositionally biased region" description="Basic and acidic residues" evidence="1">
    <location>
        <begin position="1048"/>
        <end position="1077"/>
    </location>
</feature>
<feature type="region of interest" description="Disordered" evidence="1">
    <location>
        <begin position="71"/>
        <end position="101"/>
    </location>
</feature>
<feature type="compositionally biased region" description="Polar residues" evidence="1">
    <location>
        <begin position="599"/>
        <end position="617"/>
    </location>
</feature>
<feature type="compositionally biased region" description="Polar residues" evidence="1">
    <location>
        <begin position="1576"/>
        <end position="1588"/>
    </location>
</feature>
<protein>
    <submittedName>
        <fullName evidence="2">Uncharacterized protein</fullName>
    </submittedName>
</protein>
<dbReference type="EMBL" id="LWDF02000204">
    <property type="protein sequence ID" value="KAE8254067.1"/>
    <property type="molecule type" value="Genomic_DNA"/>
</dbReference>
<feature type="compositionally biased region" description="Gly residues" evidence="1">
    <location>
        <begin position="1430"/>
        <end position="1439"/>
    </location>
</feature>
<feature type="compositionally biased region" description="Low complexity" evidence="1">
    <location>
        <begin position="968"/>
        <end position="989"/>
    </location>
</feature>
<feature type="compositionally biased region" description="Low complexity" evidence="1">
    <location>
        <begin position="660"/>
        <end position="690"/>
    </location>
</feature>
<dbReference type="Proteomes" id="UP000077521">
    <property type="component" value="Unassembled WGS sequence"/>
</dbReference>
<accession>A0A177TK62</accession>
<feature type="compositionally biased region" description="Low complexity" evidence="1">
    <location>
        <begin position="306"/>
        <end position="343"/>
    </location>
</feature>
<feature type="compositionally biased region" description="Basic residues" evidence="1">
    <location>
        <begin position="171"/>
        <end position="180"/>
    </location>
</feature>
<feature type="compositionally biased region" description="Low complexity" evidence="1">
    <location>
        <begin position="1244"/>
        <end position="1263"/>
    </location>
</feature>
<feature type="compositionally biased region" description="Low complexity" evidence="1">
    <location>
        <begin position="514"/>
        <end position="527"/>
    </location>
</feature>
<proteinExistence type="predicted"/>
<sequence length="1632" mass="169109">MLDLFKPYLASMPIPAFSGTTIFALVLVVLTAIIFSSLSAATSTITIHKKLIGHHLGHGLEEDALDVSDFEPEDLDDEGRPHPPASARTPSVVRITSSDPSSPLCLDPIRIIDDGSGMSGNRIILPPPAPVPAPNPALLSPIIPPGGGGGSTSSSIAGSDTSSLTGSDSARRKKHLAKRRFSVESSSSSLVKRNSVAKKRPDNLRRRASKGSPNGSTSPGLGLGDASAGILQRRRGSGSASPSAEPAAEAGSLSPLDPFLSPASSDGTWHDADEDSDDERAFVDLSIGAGILNTSAGTTIEEEEPSSPTMMETPELPVTDAASSVAGPTSPSSSSSAPSTPSPDKTAMSPNARARRAAIAVQAWHDSPPPVKSGASGKKNTRLPPNAPLPATPTPAASAVGHIKGKMRDYYSSSDTESVLRFGAPTNKRSTPPSILRRQPQPFRSALLPLPSKGRALKAARFLVFPPELEQQWQAQVQRAQIQQAMLSRQHLQQQQQLLSGPTPTTHQIVHQPVSSAPSVNSPNLSADPSVASDNSDGGRSSVEGAPPTPPAKDDVTPSFGRHVRPPPPAPISIPPHPASSTPTLNSAPWSPAGPWVDTPTNSGTVTPLTTFSTSQPAGGIRPVSGGMRRKRTIRMREPDWAQFAPSHARAREREEMRARALIARRASISSAASSAPTSSVSSARAGGSPSRRRKGKSISSLLGGVLASSDGGTRGEGGGEETEEGDDEMEWEEEEGDVSNEGNSSGVSIPIVRVEDDDSMDAFEDDEEFWFERFTRSTAAAGKDWDWRKRRARVLIPSPPPQPSQTAGEADASAGGKGAQSDGPLPALPPNVSKGSTTPRPSNVGRDAVDIIHEDRDLLNVPSQSGGSAGGTGSTVVSDNGGLVTKRLISPRASPRKASLPLAAEEREKAVGPMSNGNEATGSVGDIAVPLLLFKTDDGKAPTPAGAGEGGSSSVVRFPQGSPEATRSGGRSASSGDSPRGSPSSSPKSTRRSALASLTRGDHGSASGATPPSPTSGRIGLRAKVAMRLSAWTSGDAPVLPADGSDDDKMSSLPQEDRHRRLSTDSDLGQKRDLTDAHLASSEVFKIARRRTSSEGRVLHLGGNEEKDDGNEEIMASSAAEGGMFSRREWRKKSDASVPARLSSLTSSKDRPRRDSGSGGYFSNSLSSRSQRRKRHTSFGSLLQDDERVQKLLAEAEKLSSDDDSMSGKVEGSRLLSASSVHSTPSIVLNGHHRDESKITLFSNSPSTASSASAKLSPKSATGRTPNVHGGDPPTAQTAAAQSVSLSATTTTDHHPPALDVFRAPAGLPQASPRTTSMPKISSGNPGSDAKQTPTTVRSSKIPQSHRTSETSSLTPVDPLAIGNSSSSIGTAISRKESGSSLSARRRILSDTKNAQILAGSSHSGSGTRPSPSVPVLSQINVGGSSSSSGGGGKGGGSLTPERYGFSGSPSGPSRSSSPSPTFSPSYSPDLGSISGRAPSAWADLSSRLPRRTSTGSLSSNASSNKSSPGAPGSASFIPVPVSPSQSSSPSFSRSAVSYLPYLSSSTSSTSSLSMNPSSTSDGTMNNQGMGGSGTRPSSRQSSPALGTSTTAAAREREYRRSSTGLVQSELVRHFSRTDPQSMIPRANGRA</sequence>
<feature type="compositionally biased region" description="Polar residues" evidence="1">
    <location>
        <begin position="1392"/>
        <end position="1423"/>
    </location>
</feature>
<feature type="compositionally biased region" description="Polar residues" evidence="1">
    <location>
        <begin position="500"/>
        <end position="509"/>
    </location>
</feature>
<evidence type="ECO:0000313" key="3">
    <source>
        <dbReference type="Proteomes" id="UP000077521"/>
    </source>
</evidence>
<feature type="region of interest" description="Disordered" evidence="1">
    <location>
        <begin position="937"/>
        <end position="1632"/>
    </location>
</feature>
<name>A0A177TK62_9BASI</name>
<reference evidence="2" key="2">
    <citation type="journal article" date="2019" name="IMA Fungus">
        <title>Genome sequencing and comparison of five Tilletia species to identify candidate genes for the detection of regulated species infecting wheat.</title>
        <authorList>
            <person name="Nguyen H.D.T."/>
            <person name="Sultana T."/>
            <person name="Kesanakurti P."/>
            <person name="Hambleton S."/>
        </authorList>
    </citation>
    <scope>NUCLEOTIDE SEQUENCE</scope>
    <source>
        <strain evidence="2">DAOMC 236416</strain>
    </source>
</reference>
<feature type="compositionally biased region" description="Basic and acidic residues" evidence="1">
    <location>
        <begin position="1186"/>
        <end position="1202"/>
    </location>
</feature>
<feature type="compositionally biased region" description="Low complexity" evidence="1">
    <location>
        <begin position="237"/>
        <end position="252"/>
    </location>
</feature>
<feature type="compositionally biased region" description="Basic and acidic residues" evidence="1">
    <location>
        <begin position="650"/>
        <end position="659"/>
    </location>
</feature>
<feature type="compositionally biased region" description="Low complexity" evidence="1">
    <location>
        <begin position="1494"/>
        <end position="1562"/>
    </location>
</feature>
<evidence type="ECO:0000313" key="2">
    <source>
        <dbReference type="EMBL" id="KAE8254067.1"/>
    </source>
</evidence>
<evidence type="ECO:0000256" key="1">
    <source>
        <dbReference type="SAM" id="MobiDB-lite"/>
    </source>
</evidence>
<reference evidence="2" key="1">
    <citation type="submission" date="2016-04" db="EMBL/GenBank/DDBJ databases">
        <authorList>
            <person name="Nguyen H.D."/>
            <person name="Samba Siva P."/>
            <person name="Cullis J."/>
            <person name="Levesque C.A."/>
            <person name="Hambleton S."/>
        </authorList>
    </citation>
    <scope>NUCLEOTIDE SEQUENCE</scope>
    <source>
        <strain evidence="2">DAOMC 236416</strain>
    </source>
</reference>
<feature type="compositionally biased region" description="Polar residues" evidence="1">
    <location>
        <begin position="1313"/>
        <end position="1356"/>
    </location>
</feature>
<feature type="compositionally biased region" description="Low complexity" evidence="1">
    <location>
        <begin position="183"/>
        <end position="194"/>
    </location>
</feature>
<feature type="region of interest" description="Disordered" evidence="1">
    <location>
        <begin position="782"/>
        <end position="925"/>
    </location>
</feature>
<gene>
    <name evidence="2" type="ORF">A4X13_0g3553</name>
</gene>
<feature type="compositionally biased region" description="Polar residues" evidence="1">
    <location>
        <begin position="1276"/>
        <end position="1292"/>
    </location>
</feature>
<feature type="compositionally biased region" description="Basic and acidic residues" evidence="1">
    <location>
        <begin position="848"/>
        <end position="859"/>
    </location>
</feature>
<feature type="compositionally biased region" description="Pro residues" evidence="1">
    <location>
        <begin position="566"/>
        <end position="578"/>
    </location>
</feature>
<organism evidence="2 3">
    <name type="scientific">Tilletia indica</name>
    <dbReference type="NCBI Taxonomy" id="43049"/>
    <lineage>
        <taxon>Eukaryota</taxon>
        <taxon>Fungi</taxon>
        <taxon>Dikarya</taxon>
        <taxon>Basidiomycota</taxon>
        <taxon>Ustilaginomycotina</taxon>
        <taxon>Exobasidiomycetes</taxon>
        <taxon>Tilletiales</taxon>
        <taxon>Tilletiaceae</taxon>
        <taxon>Tilletia</taxon>
    </lineage>
</organism>